<accession>A0A1I7NI50</accession>
<keyword evidence="2" id="KW-0472">Membrane</keyword>
<dbReference type="EMBL" id="FPCH01000002">
    <property type="protein sequence ID" value="SFV34320.1"/>
    <property type="molecule type" value="Genomic_DNA"/>
</dbReference>
<gene>
    <name evidence="3" type="ORF">SAMN04488557_2287</name>
</gene>
<evidence type="ECO:0000256" key="1">
    <source>
        <dbReference type="SAM" id="MobiDB-lite"/>
    </source>
</evidence>
<keyword evidence="2" id="KW-1133">Transmembrane helix</keyword>
<dbReference type="Proteomes" id="UP000199423">
    <property type="component" value="Unassembled WGS sequence"/>
</dbReference>
<feature type="transmembrane region" description="Helical" evidence="2">
    <location>
        <begin position="12"/>
        <end position="33"/>
    </location>
</feature>
<evidence type="ECO:0000256" key="2">
    <source>
        <dbReference type="SAM" id="Phobius"/>
    </source>
</evidence>
<organism evidence="3 4">
    <name type="scientific">Hyphomicrobium facile</name>
    <dbReference type="NCBI Taxonomy" id="51670"/>
    <lineage>
        <taxon>Bacteria</taxon>
        <taxon>Pseudomonadati</taxon>
        <taxon>Pseudomonadota</taxon>
        <taxon>Alphaproteobacteria</taxon>
        <taxon>Hyphomicrobiales</taxon>
        <taxon>Hyphomicrobiaceae</taxon>
        <taxon>Hyphomicrobium</taxon>
    </lineage>
</organism>
<protein>
    <submittedName>
        <fullName evidence="3">Uncharacterized protein</fullName>
    </submittedName>
</protein>
<reference evidence="4" key="1">
    <citation type="submission" date="2016-10" db="EMBL/GenBank/DDBJ databases">
        <authorList>
            <person name="Varghese N."/>
            <person name="Submissions S."/>
        </authorList>
    </citation>
    <scope>NUCLEOTIDE SEQUENCE [LARGE SCALE GENOMIC DNA]</scope>
    <source>
        <strain evidence="4">DSM 1565</strain>
    </source>
</reference>
<feature type="compositionally biased region" description="Basic and acidic residues" evidence="1">
    <location>
        <begin position="78"/>
        <end position="87"/>
    </location>
</feature>
<feature type="region of interest" description="Disordered" evidence="1">
    <location>
        <begin position="57"/>
        <end position="87"/>
    </location>
</feature>
<dbReference type="RefSeq" id="WP_092867787.1">
    <property type="nucleotide sequence ID" value="NZ_FPCH01000002.1"/>
</dbReference>
<sequence length="87" mass="9497">MTDVPSQGVSNLFQVLAYIVAPIILGIMIFYGVQRTRKRQAAVSKAQEEAVKNLYADDEADRSAKERAVEGSSNPIDVIERKTGLTG</sequence>
<evidence type="ECO:0000313" key="3">
    <source>
        <dbReference type="EMBL" id="SFV34320.1"/>
    </source>
</evidence>
<name>A0A1I7NI50_9HYPH</name>
<keyword evidence="4" id="KW-1185">Reference proteome</keyword>
<evidence type="ECO:0000313" key="4">
    <source>
        <dbReference type="Proteomes" id="UP000199423"/>
    </source>
</evidence>
<dbReference type="AlphaFoldDB" id="A0A1I7NI50"/>
<proteinExistence type="predicted"/>
<keyword evidence="2" id="KW-0812">Transmembrane</keyword>